<protein>
    <submittedName>
        <fullName evidence="1">Uncharacterized protein</fullName>
    </submittedName>
</protein>
<gene>
    <name evidence="1" type="ORF">GJ744_011806</name>
</gene>
<evidence type="ECO:0000313" key="2">
    <source>
        <dbReference type="Proteomes" id="UP000606974"/>
    </source>
</evidence>
<comment type="caution">
    <text evidence="1">The sequence shown here is derived from an EMBL/GenBank/DDBJ whole genome shotgun (WGS) entry which is preliminary data.</text>
</comment>
<name>A0A8H7ABZ7_9EURO</name>
<sequence length="92" mass="10438">MANKEPPVLELDAMDGTALPHDSLGRAWNTKTEKLEHASRQLTFELTGWAITNLNKRITCIRLQRAGTHHRFLFSFLAIQERPAARPGNPDF</sequence>
<reference evidence="1" key="1">
    <citation type="submission" date="2020-02" db="EMBL/GenBank/DDBJ databases">
        <authorList>
            <person name="Palmer J.M."/>
        </authorList>
    </citation>
    <scope>NUCLEOTIDE SEQUENCE</scope>
    <source>
        <strain evidence="1">EPUS1.4</strain>
        <tissue evidence="1">Thallus</tissue>
    </source>
</reference>
<organism evidence="1 2">
    <name type="scientific">Endocarpon pusillum</name>
    <dbReference type="NCBI Taxonomy" id="364733"/>
    <lineage>
        <taxon>Eukaryota</taxon>
        <taxon>Fungi</taxon>
        <taxon>Dikarya</taxon>
        <taxon>Ascomycota</taxon>
        <taxon>Pezizomycotina</taxon>
        <taxon>Eurotiomycetes</taxon>
        <taxon>Chaetothyriomycetidae</taxon>
        <taxon>Verrucariales</taxon>
        <taxon>Verrucariaceae</taxon>
        <taxon>Endocarpon</taxon>
    </lineage>
</organism>
<evidence type="ECO:0000313" key="1">
    <source>
        <dbReference type="EMBL" id="KAF7506340.1"/>
    </source>
</evidence>
<dbReference type="Proteomes" id="UP000606974">
    <property type="component" value="Unassembled WGS sequence"/>
</dbReference>
<accession>A0A8H7ABZ7</accession>
<proteinExistence type="predicted"/>
<dbReference type="AlphaFoldDB" id="A0A8H7ABZ7"/>
<dbReference type="EMBL" id="JAACFV010000088">
    <property type="protein sequence ID" value="KAF7506340.1"/>
    <property type="molecule type" value="Genomic_DNA"/>
</dbReference>
<keyword evidence="2" id="KW-1185">Reference proteome</keyword>